<dbReference type="InterPro" id="IPR012902">
    <property type="entry name" value="N_methyl_site"/>
</dbReference>
<evidence type="ECO:0000256" key="6">
    <source>
        <dbReference type="SAM" id="Phobius"/>
    </source>
</evidence>
<dbReference type="GO" id="GO:0016020">
    <property type="term" value="C:membrane"/>
    <property type="evidence" value="ECO:0007669"/>
    <property type="project" value="UniProtKB-SubCell"/>
</dbReference>
<comment type="subcellular location">
    <subcellularLocation>
        <location evidence="1">Membrane</location>
        <topology evidence="1">Single-pass membrane protein</topology>
    </subcellularLocation>
</comment>
<name>A0A2H0X025_9BACT</name>
<dbReference type="Pfam" id="PF07963">
    <property type="entry name" value="N_methyl"/>
    <property type="match status" value="1"/>
</dbReference>
<dbReference type="SUPFAM" id="SSF54523">
    <property type="entry name" value="Pili subunits"/>
    <property type="match status" value="1"/>
</dbReference>
<protein>
    <recommendedName>
        <fullName evidence="9">Type II secretion system protein GspG C-terminal domain-containing protein</fullName>
    </recommendedName>
</protein>
<accession>A0A2H0X025</accession>
<dbReference type="EMBL" id="PEZD01000004">
    <property type="protein sequence ID" value="PIS17539.1"/>
    <property type="molecule type" value="Genomic_DNA"/>
</dbReference>
<dbReference type="PANTHER" id="PTHR30093:SF44">
    <property type="entry name" value="TYPE II SECRETION SYSTEM CORE PROTEIN G"/>
    <property type="match status" value="1"/>
</dbReference>
<evidence type="ECO:0000256" key="3">
    <source>
        <dbReference type="ARBA" id="ARBA00022692"/>
    </source>
</evidence>
<comment type="caution">
    <text evidence="7">The sequence shown here is derived from an EMBL/GenBank/DDBJ whole genome shotgun (WGS) entry which is preliminary data.</text>
</comment>
<dbReference type="InterPro" id="IPR045584">
    <property type="entry name" value="Pilin-like"/>
</dbReference>
<evidence type="ECO:0000313" key="7">
    <source>
        <dbReference type="EMBL" id="PIS17539.1"/>
    </source>
</evidence>
<organism evidence="7 8">
    <name type="scientific">Candidatus Nealsonbacteria bacterium CG09_land_8_20_14_0_10_42_14</name>
    <dbReference type="NCBI Taxonomy" id="1974707"/>
    <lineage>
        <taxon>Bacteria</taxon>
        <taxon>Candidatus Nealsoniibacteriota</taxon>
    </lineage>
</organism>
<dbReference type="Proteomes" id="UP000229675">
    <property type="component" value="Unassembled WGS sequence"/>
</dbReference>
<feature type="transmembrane region" description="Helical" evidence="6">
    <location>
        <begin position="6"/>
        <end position="27"/>
    </location>
</feature>
<evidence type="ECO:0000256" key="4">
    <source>
        <dbReference type="ARBA" id="ARBA00022989"/>
    </source>
</evidence>
<dbReference type="GO" id="GO:0015627">
    <property type="term" value="C:type II protein secretion system complex"/>
    <property type="evidence" value="ECO:0007669"/>
    <property type="project" value="InterPro"/>
</dbReference>
<keyword evidence="4 6" id="KW-1133">Transmembrane helix</keyword>
<dbReference type="InterPro" id="IPR002416">
    <property type="entry name" value="T2SS_protein-GspH"/>
</dbReference>
<evidence type="ECO:0000256" key="2">
    <source>
        <dbReference type="ARBA" id="ARBA00022481"/>
    </source>
</evidence>
<dbReference type="PROSITE" id="PS00409">
    <property type="entry name" value="PROKAR_NTER_METHYL"/>
    <property type="match status" value="1"/>
</dbReference>
<keyword evidence="3 6" id="KW-0812">Transmembrane</keyword>
<reference evidence="8" key="1">
    <citation type="submission" date="2017-09" db="EMBL/GenBank/DDBJ databases">
        <title>Depth-based differentiation of microbial function through sediment-hosted aquifers and enrichment of novel symbionts in the deep terrestrial subsurface.</title>
        <authorList>
            <person name="Probst A.J."/>
            <person name="Ladd B."/>
            <person name="Jarett J.K."/>
            <person name="Geller-Mcgrath D.E."/>
            <person name="Sieber C.M.K."/>
            <person name="Emerson J.B."/>
            <person name="Anantharaman K."/>
            <person name="Thomas B.C."/>
            <person name="Malmstrom R."/>
            <person name="Stieglmeier M."/>
            <person name="Klingl A."/>
            <person name="Woyke T."/>
            <person name="Ryan C.M."/>
            <person name="Banfield J.F."/>
        </authorList>
    </citation>
    <scope>NUCLEOTIDE SEQUENCE [LARGE SCALE GENOMIC DNA]</scope>
</reference>
<evidence type="ECO:0000256" key="1">
    <source>
        <dbReference type="ARBA" id="ARBA00004167"/>
    </source>
</evidence>
<gene>
    <name evidence="7" type="ORF">COT59_00115</name>
</gene>
<keyword evidence="5 6" id="KW-0472">Membrane</keyword>
<dbReference type="PRINTS" id="PR00885">
    <property type="entry name" value="BCTERIALGSPH"/>
</dbReference>
<evidence type="ECO:0008006" key="9">
    <source>
        <dbReference type="Google" id="ProtNLM"/>
    </source>
</evidence>
<dbReference type="AlphaFoldDB" id="A0A2H0X025"/>
<dbReference type="NCBIfam" id="TIGR02532">
    <property type="entry name" value="IV_pilin_GFxxxE"/>
    <property type="match status" value="1"/>
</dbReference>
<dbReference type="Gene3D" id="3.30.700.10">
    <property type="entry name" value="Glycoprotein, Type 4 Pilin"/>
    <property type="match status" value="1"/>
</dbReference>
<keyword evidence="2" id="KW-0488">Methylation</keyword>
<evidence type="ECO:0000313" key="8">
    <source>
        <dbReference type="Proteomes" id="UP000229675"/>
    </source>
</evidence>
<proteinExistence type="predicted"/>
<sequence>MKKRGFTLIELLVVIAIIGILASIVLVSMGGARASARDATRKADMRQIITAQEMYYGEEDQYYESTTYPSSISTYMPKTPTDPGSGTYGWLDNLTTAGNEQYFCAYAALEGTAGQYYVGSHAGNFCFTAAPTTFAQCTGTGMTICP</sequence>
<dbReference type="GO" id="GO:0015628">
    <property type="term" value="P:protein secretion by the type II secretion system"/>
    <property type="evidence" value="ECO:0007669"/>
    <property type="project" value="InterPro"/>
</dbReference>
<dbReference type="PANTHER" id="PTHR30093">
    <property type="entry name" value="GENERAL SECRETION PATHWAY PROTEIN G"/>
    <property type="match status" value="1"/>
</dbReference>
<evidence type="ECO:0000256" key="5">
    <source>
        <dbReference type="ARBA" id="ARBA00023136"/>
    </source>
</evidence>